<comment type="caution">
    <text evidence="1">The sequence shown here is derived from an EMBL/GenBank/DDBJ whole genome shotgun (WGS) entry which is preliminary data.</text>
</comment>
<evidence type="ECO:0000313" key="2">
    <source>
        <dbReference type="Proteomes" id="UP000663848"/>
    </source>
</evidence>
<name>A0A821Q9S4_9BILA</name>
<reference evidence="1" key="1">
    <citation type="submission" date="2021-02" db="EMBL/GenBank/DDBJ databases">
        <authorList>
            <person name="Nowell W R."/>
        </authorList>
    </citation>
    <scope>NUCLEOTIDE SEQUENCE</scope>
</reference>
<sequence>MPLPKKTIENLQKDINKFFWNNKHQSINFYTCVGKKGNGGFALLHLNSMIASYRIKCGLKIISTTPKIWKFYAYQHVGIQLRTYAPWIWTNLTPHFNDETNFFGDVACRTVHWIKQGGKLSIDDSEPSAYWQLINRCVFRPPICCQRVPHLKNNSAFFEIIHKSKLPTTVTEFWILLANYGVNTRERLGKTMEEKQCLYCNLPETTIHLFIQ</sequence>
<dbReference type="Proteomes" id="UP000663848">
    <property type="component" value="Unassembled WGS sequence"/>
</dbReference>
<dbReference type="EMBL" id="CAJOBR010005536">
    <property type="protein sequence ID" value="CAF4820909.1"/>
    <property type="molecule type" value="Genomic_DNA"/>
</dbReference>
<evidence type="ECO:0000313" key="1">
    <source>
        <dbReference type="EMBL" id="CAF4820909.1"/>
    </source>
</evidence>
<dbReference type="AlphaFoldDB" id="A0A821Q9S4"/>
<gene>
    <name evidence="1" type="ORF">QYT958_LOCUS25051</name>
</gene>
<protein>
    <submittedName>
        <fullName evidence="1">Uncharacterized protein</fullName>
    </submittedName>
</protein>
<accession>A0A821Q9S4</accession>
<organism evidence="1 2">
    <name type="scientific">Rotaria socialis</name>
    <dbReference type="NCBI Taxonomy" id="392032"/>
    <lineage>
        <taxon>Eukaryota</taxon>
        <taxon>Metazoa</taxon>
        <taxon>Spiralia</taxon>
        <taxon>Gnathifera</taxon>
        <taxon>Rotifera</taxon>
        <taxon>Eurotatoria</taxon>
        <taxon>Bdelloidea</taxon>
        <taxon>Philodinida</taxon>
        <taxon>Philodinidae</taxon>
        <taxon>Rotaria</taxon>
    </lineage>
</organism>
<proteinExistence type="predicted"/>